<protein>
    <submittedName>
        <fullName evidence="2">Variable surface protein</fullName>
    </submittedName>
</protein>
<proteinExistence type="predicted"/>
<sequence length="606" mass="73057">MGDNIVRKAIEQLKNDATFNETKNEEFYYLLEDETEFNRKYGNCRSLKNDKAIIICDVVQNTINEWDEFLGSFDLDKKKCCYYLIYWLYGKISENNFSNETINLIYYEFERILTKKCFKDEDKVELYKKFVKSYDVDVLKNKKVLYDFLEHFSELKRLLENSLNDVHKKIFCDYITYVINIYQKIELNNDRVEYCPELIKFEENFKNTNELDVIRNKCSGSINLKINGKNKEFCLALDGNPQERAAVQRKNEKIFNKKKFFDNNLKDVPYNQMYDEFNKEEDNEKYKEYCNDIINLESYYNGINNLCNKLTRNLINVSNLEDEAKRNDACSYFIHWLYDQLMNLDYVKSDYRHSNPAIRGIYDVVIKINMREFMYTGCYVHFDYTLEQWKDWKILHDYFKNCDCIIVENTDLSKEKCEIKCEDLYTINELYGKYIKQSCTFFSNEQYFAEHPEFFECNQKCNPYNLYIRLKCNDKEPNKIFNKVNPPESIEYYSKYLTEKSEKERLLDEKIPNSFITSMVGDDISYHNPFYTIVLATFSLLGIFTLFFLFYKFTPFGTWIHRNNRSNKKYHYNHYNKFKGEVLDKNSRPKYVSTRRGRVSIAYQNS</sequence>
<evidence type="ECO:0000313" key="2">
    <source>
        <dbReference type="EMBL" id="GAW79203.1"/>
    </source>
</evidence>
<accession>A0A1Y1JFI2</accession>
<dbReference type="GeneID" id="39745906"/>
<dbReference type="Proteomes" id="UP000195521">
    <property type="component" value="Unassembled WGS sequence"/>
</dbReference>
<gene>
    <name evidence="2" type="ORF">PGO_030010</name>
</gene>
<dbReference type="Pfam" id="PF05795">
    <property type="entry name" value="Plasmodium_Vir"/>
    <property type="match status" value="2"/>
</dbReference>
<keyword evidence="3" id="KW-1185">Reference proteome</keyword>
<evidence type="ECO:0000256" key="1">
    <source>
        <dbReference type="SAM" id="Phobius"/>
    </source>
</evidence>
<dbReference type="EMBL" id="BDQF01000003">
    <property type="protein sequence ID" value="GAW79203.1"/>
    <property type="molecule type" value="Genomic_DNA"/>
</dbReference>
<keyword evidence="1" id="KW-0472">Membrane</keyword>
<keyword evidence="1" id="KW-0812">Transmembrane</keyword>
<name>A0A1Y1JFI2_PLAGO</name>
<dbReference type="RefSeq" id="XP_028541792.1">
    <property type="nucleotide sequence ID" value="XM_028685991.1"/>
</dbReference>
<dbReference type="OrthoDB" id="382374at2759"/>
<evidence type="ECO:0000313" key="3">
    <source>
        <dbReference type="Proteomes" id="UP000195521"/>
    </source>
</evidence>
<reference evidence="3" key="1">
    <citation type="submission" date="2017-04" db="EMBL/GenBank/DDBJ databases">
        <title>Plasmodium gonderi genome.</title>
        <authorList>
            <person name="Arisue N."/>
            <person name="Honma H."/>
            <person name="Kawai S."/>
            <person name="Tougan T."/>
            <person name="Tanabe K."/>
            <person name="Horii T."/>
        </authorList>
    </citation>
    <scope>NUCLEOTIDE SEQUENCE [LARGE SCALE GENOMIC DNA]</scope>
    <source>
        <strain evidence="3">ATCC 30045</strain>
    </source>
</reference>
<feature type="transmembrane region" description="Helical" evidence="1">
    <location>
        <begin position="530"/>
        <end position="551"/>
    </location>
</feature>
<organism evidence="2 3">
    <name type="scientific">Plasmodium gonderi</name>
    <dbReference type="NCBI Taxonomy" id="77519"/>
    <lineage>
        <taxon>Eukaryota</taxon>
        <taxon>Sar</taxon>
        <taxon>Alveolata</taxon>
        <taxon>Apicomplexa</taxon>
        <taxon>Aconoidasida</taxon>
        <taxon>Haemosporida</taxon>
        <taxon>Plasmodiidae</taxon>
        <taxon>Plasmodium</taxon>
        <taxon>Plasmodium (Plasmodium)</taxon>
    </lineage>
</organism>
<comment type="caution">
    <text evidence="2">The sequence shown here is derived from an EMBL/GenBank/DDBJ whole genome shotgun (WGS) entry which is preliminary data.</text>
</comment>
<keyword evidence="1" id="KW-1133">Transmembrane helix</keyword>
<dbReference type="InterPro" id="IPR008780">
    <property type="entry name" value="Plasmodium_Vir"/>
</dbReference>
<dbReference type="AlphaFoldDB" id="A0A1Y1JFI2"/>